<dbReference type="PANTHER" id="PTHR34580">
    <property type="match status" value="1"/>
</dbReference>
<dbReference type="GO" id="GO:0003677">
    <property type="term" value="F:DNA binding"/>
    <property type="evidence" value="ECO:0007669"/>
    <property type="project" value="UniProtKB-KW"/>
</dbReference>
<dbReference type="InterPro" id="IPR036388">
    <property type="entry name" value="WH-like_DNA-bd_sf"/>
</dbReference>
<dbReference type="RefSeq" id="WP_077715598.1">
    <property type="nucleotide sequence ID" value="NZ_CP019698.1"/>
</dbReference>
<dbReference type="STRING" id="1833852.B0537_09880"/>
<organism evidence="2 3">
    <name type="scientific">Desulforamulus ferrireducens</name>
    <dbReference type="NCBI Taxonomy" id="1833852"/>
    <lineage>
        <taxon>Bacteria</taxon>
        <taxon>Bacillati</taxon>
        <taxon>Bacillota</taxon>
        <taxon>Clostridia</taxon>
        <taxon>Eubacteriales</taxon>
        <taxon>Peptococcaceae</taxon>
        <taxon>Desulforamulus</taxon>
    </lineage>
</organism>
<gene>
    <name evidence="2" type="ORF">B0537_09880</name>
</gene>
<dbReference type="EMBL" id="CP019698">
    <property type="protein sequence ID" value="AQS60570.1"/>
    <property type="molecule type" value="Genomic_DNA"/>
</dbReference>
<dbReference type="OrthoDB" id="9767131at2"/>
<keyword evidence="2" id="KW-0238">DNA-binding</keyword>
<dbReference type="InterPro" id="IPR057727">
    <property type="entry name" value="WCX_dom"/>
</dbReference>
<name>A0A1S6J0P8_9FIRM</name>
<dbReference type="Gene3D" id="1.10.10.10">
    <property type="entry name" value="Winged helix-like DNA-binding domain superfamily/Winged helix DNA-binding domain"/>
    <property type="match status" value="1"/>
</dbReference>
<feature type="domain" description="WCX" evidence="1">
    <location>
        <begin position="163"/>
        <end position="236"/>
    </location>
</feature>
<dbReference type="InterPro" id="IPR051534">
    <property type="entry name" value="CBASS_pafABC_assoc_protein"/>
</dbReference>
<evidence type="ECO:0000313" key="3">
    <source>
        <dbReference type="Proteomes" id="UP000189464"/>
    </source>
</evidence>
<protein>
    <submittedName>
        <fullName evidence="2">DNA-binding protein</fullName>
    </submittedName>
</protein>
<evidence type="ECO:0000313" key="2">
    <source>
        <dbReference type="EMBL" id="AQS60570.1"/>
    </source>
</evidence>
<sequence length="257" mass="29521">MERSILKRAKHNHQRNLGIVIRELRSLNEHGGATLEHLACQCNVSIRQIYRYLNELQNLGYQILRTSDPGYGSPGKYLLGNSEIDNRSDYPFLYMLADLETIKNEINYTKLFLKELVIRLWLNQLGIVIPFSIPILAYHQEDAITVSKQTMVYSDSSVGHWEDIKLKVSAKVISSVTQTFSSEIVSRQRQRDGSFILQMKSKRTNELTGLLTRWGSEVDVLEPGYLKHKILENCKSILHANRLKRVDGKLRLPVAII</sequence>
<dbReference type="Proteomes" id="UP000189464">
    <property type="component" value="Chromosome"/>
</dbReference>
<keyword evidence="3" id="KW-1185">Reference proteome</keyword>
<dbReference type="PANTHER" id="PTHR34580:SF3">
    <property type="entry name" value="PROTEIN PAFB"/>
    <property type="match status" value="1"/>
</dbReference>
<dbReference type="Pfam" id="PF25583">
    <property type="entry name" value="WCX"/>
    <property type="match status" value="1"/>
</dbReference>
<accession>A0A1S6J0P8</accession>
<evidence type="ECO:0000259" key="1">
    <source>
        <dbReference type="Pfam" id="PF25583"/>
    </source>
</evidence>
<dbReference type="KEGG" id="dfg:B0537_09880"/>
<proteinExistence type="predicted"/>
<reference evidence="2 3" key="1">
    <citation type="journal article" date="2016" name="Int. J. Syst. Evol. Microbiol.">
        <title>Desulfotomaculum ferrireducens sp. nov., a moderately thermophilic sulfate-reducing and dissimilatory Fe(III)-reducing bacterium isolated from compost.</title>
        <authorList>
            <person name="Yang G."/>
            <person name="Guo J."/>
            <person name="Zhuang L."/>
            <person name="Yuan Y."/>
            <person name="Zhou S."/>
        </authorList>
    </citation>
    <scope>NUCLEOTIDE SEQUENCE [LARGE SCALE GENOMIC DNA]</scope>
    <source>
        <strain evidence="2 3">GSS09</strain>
    </source>
</reference>
<dbReference type="AlphaFoldDB" id="A0A1S6J0P8"/>